<dbReference type="PANTHER" id="PTHR33095:SF127">
    <property type="entry name" value="OS05G0578100 PROTEIN"/>
    <property type="match status" value="1"/>
</dbReference>
<reference evidence="1 2" key="1">
    <citation type="submission" date="2024-03" db="EMBL/GenBank/DDBJ databases">
        <authorList>
            <person name="Martinez-Hernandez J."/>
        </authorList>
    </citation>
    <scope>NUCLEOTIDE SEQUENCE [LARGE SCALE GENOMIC DNA]</scope>
</reference>
<sequence length="203" mass="22806">MHKQEEEEEEKEYCVNYLVCPSFSIYSSDKLSNIVDQLKTDYHNDTFEFVSFPKHASHELHDAGTRGSSVQLDSVMKLLISDDNHRSDSLSSTKVDELDAIPADTYCLWTPKLSQSVQASSNRYKKSNSTGSSSKIWKLLDLIRRSKSDGRNTFNFLKKKGEAKSENSKHRCGCGSSNEIAGKKLSGNGERKLPVRVSEFVDG</sequence>
<dbReference type="InterPro" id="IPR012442">
    <property type="entry name" value="DUF1645_plant"/>
</dbReference>
<protein>
    <submittedName>
        <fullName evidence="1">Uncharacterized protein</fullName>
    </submittedName>
</protein>
<evidence type="ECO:0000313" key="2">
    <source>
        <dbReference type="Proteomes" id="UP001497480"/>
    </source>
</evidence>
<evidence type="ECO:0000313" key="1">
    <source>
        <dbReference type="EMBL" id="CAL0321798.1"/>
    </source>
</evidence>
<gene>
    <name evidence="1" type="ORF">LLUT_LOCUS22858</name>
</gene>
<organism evidence="1 2">
    <name type="scientific">Lupinus luteus</name>
    <name type="common">European yellow lupine</name>
    <dbReference type="NCBI Taxonomy" id="3873"/>
    <lineage>
        <taxon>Eukaryota</taxon>
        <taxon>Viridiplantae</taxon>
        <taxon>Streptophyta</taxon>
        <taxon>Embryophyta</taxon>
        <taxon>Tracheophyta</taxon>
        <taxon>Spermatophyta</taxon>
        <taxon>Magnoliopsida</taxon>
        <taxon>eudicotyledons</taxon>
        <taxon>Gunneridae</taxon>
        <taxon>Pentapetalae</taxon>
        <taxon>rosids</taxon>
        <taxon>fabids</taxon>
        <taxon>Fabales</taxon>
        <taxon>Fabaceae</taxon>
        <taxon>Papilionoideae</taxon>
        <taxon>50 kb inversion clade</taxon>
        <taxon>genistoids sensu lato</taxon>
        <taxon>core genistoids</taxon>
        <taxon>Genisteae</taxon>
        <taxon>Lupinus</taxon>
    </lineage>
</organism>
<dbReference type="PANTHER" id="PTHR33095">
    <property type="entry name" value="OS07G0619500 PROTEIN"/>
    <property type="match status" value="1"/>
</dbReference>
<proteinExistence type="predicted"/>
<comment type="caution">
    <text evidence="1">The sequence shown here is derived from an EMBL/GenBank/DDBJ whole genome shotgun (WGS) entry which is preliminary data.</text>
</comment>
<accession>A0AAV1XJH9</accession>
<dbReference type="Pfam" id="PF07816">
    <property type="entry name" value="DUF1645"/>
    <property type="match status" value="1"/>
</dbReference>
<dbReference type="Proteomes" id="UP001497480">
    <property type="component" value="Unassembled WGS sequence"/>
</dbReference>
<dbReference type="AlphaFoldDB" id="A0AAV1XJH9"/>
<keyword evidence="2" id="KW-1185">Reference proteome</keyword>
<name>A0AAV1XJH9_LUPLU</name>
<dbReference type="EMBL" id="CAXHTB010000015">
    <property type="protein sequence ID" value="CAL0321798.1"/>
    <property type="molecule type" value="Genomic_DNA"/>
</dbReference>